<dbReference type="Proteomes" id="UP000304953">
    <property type="component" value="Unassembled WGS sequence"/>
</dbReference>
<evidence type="ECO:0000313" key="2">
    <source>
        <dbReference type="Proteomes" id="UP000304953"/>
    </source>
</evidence>
<keyword evidence="2" id="KW-1185">Reference proteome</keyword>
<sequence>MATMKEIAELSGVSRGTVDRVLNHRGSVHPQTAKRIMEIAQALNYQPNKAGLILAAQKKNLKIGVILFQDANPFFQEVLKGVHAKAEELSGYNCKALIRQVTFGEKCQKYAMEELLQEKIHGLVISPFNGKEIAEKINQFSESGIPVITTNTDIASRRIAYVGSNYYLSGQTAAGLLGRMTFGQTEVGIINGSSHILCHTQRIAGFTETIRKFYPHIKISGIVENHDDDRESYEKTKELLIRRPGINALYFTAAGVFGGCQAVLSLGLSEKIKIFTYDNVKTTAELVKDGVITATICQQPFLQGYRPLELLSRYLLEGILPEKEFYYTDIDIRIRENIETD</sequence>
<organism evidence="1 2">
    <name type="scientific">Petralouisia muris</name>
    <dbReference type="NCBI Taxonomy" id="3032872"/>
    <lineage>
        <taxon>Bacteria</taxon>
        <taxon>Bacillati</taxon>
        <taxon>Bacillota</taxon>
        <taxon>Clostridia</taxon>
        <taxon>Lachnospirales</taxon>
        <taxon>Lachnospiraceae</taxon>
        <taxon>Petralouisia</taxon>
    </lineage>
</organism>
<name>A0AC61S1K9_9FIRM</name>
<evidence type="ECO:0000313" key="1">
    <source>
        <dbReference type="EMBL" id="TGY98305.1"/>
    </source>
</evidence>
<reference evidence="1" key="1">
    <citation type="submission" date="2019-04" db="EMBL/GenBank/DDBJ databases">
        <title>Microbes associate with the intestines of laboratory mice.</title>
        <authorList>
            <person name="Navarre W."/>
            <person name="Wong E."/>
            <person name="Huang K."/>
            <person name="Tropini C."/>
            <person name="Ng K."/>
            <person name="Yu B."/>
        </authorList>
    </citation>
    <scope>NUCLEOTIDE SEQUENCE</scope>
    <source>
        <strain evidence="1">NM01_1-7b</strain>
    </source>
</reference>
<dbReference type="EMBL" id="SRYA01000001">
    <property type="protein sequence ID" value="TGY98305.1"/>
    <property type="molecule type" value="Genomic_DNA"/>
</dbReference>
<accession>A0AC61S1K9</accession>
<proteinExistence type="predicted"/>
<keyword evidence="1" id="KW-0238">DNA-binding</keyword>
<comment type="caution">
    <text evidence="1">The sequence shown here is derived from an EMBL/GenBank/DDBJ whole genome shotgun (WGS) entry which is preliminary data.</text>
</comment>
<gene>
    <name evidence="1" type="ORF">E5329_00545</name>
</gene>
<protein>
    <submittedName>
        <fullName evidence="1">LacI family DNA-binding transcriptional regulator</fullName>
    </submittedName>
</protein>